<keyword evidence="2" id="KW-1185">Reference proteome</keyword>
<dbReference type="RefSeq" id="WP_172802310.1">
    <property type="nucleotide sequence ID" value="NZ_LT629695.1"/>
</dbReference>
<evidence type="ECO:0000313" key="2">
    <source>
        <dbReference type="Proteomes" id="UP000198822"/>
    </source>
</evidence>
<evidence type="ECO:0000313" key="1">
    <source>
        <dbReference type="EMBL" id="SDH77608.1"/>
    </source>
</evidence>
<name>A0A1G8F662_9MICO</name>
<dbReference type="STRING" id="399736.SAMN04489720_2349"/>
<accession>A0A1G8F662</accession>
<dbReference type="Proteomes" id="UP000198822">
    <property type="component" value="Chromosome I"/>
</dbReference>
<dbReference type="AlphaFoldDB" id="A0A1G8F662"/>
<protein>
    <recommendedName>
        <fullName evidence="3">DUF4177 domain-containing protein</fullName>
    </recommendedName>
</protein>
<organism evidence="1 2">
    <name type="scientific">Agrococcus jejuensis</name>
    <dbReference type="NCBI Taxonomy" id="399736"/>
    <lineage>
        <taxon>Bacteria</taxon>
        <taxon>Bacillati</taxon>
        <taxon>Actinomycetota</taxon>
        <taxon>Actinomycetes</taxon>
        <taxon>Micrococcales</taxon>
        <taxon>Microbacteriaceae</taxon>
        <taxon>Agrococcus</taxon>
    </lineage>
</organism>
<sequence>MTTWEYATTPLLIHKETAILNNWGADGWELVHIAMGAEGGLIAFLKRPKA</sequence>
<gene>
    <name evidence="1" type="ORF">SAMN04489720_2349</name>
</gene>
<evidence type="ECO:0008006" key="3">
    <source>
        <dbReference type="Google" id="ProtNLM"/>
    </source>
</evidence>
<dbReference type="EMBL" id="LT629695">
    <property type="protein sequence ID" value="SDH77608.1"/>
    <property type="molecule type" value="Genomic_DNA"/>
</dbReference>
<reference evidence="2" key="1">
    <citation type="submission" date="2016-10" db="EMBL/GenBank/DDBJ databases">
        <authorList>
            <person name="Varghese N."/>
            <person name="Submissions S."/>
        </authorList>
    </citation>
    <scope>NUCLEOTIDE SEQUENCE [LARGE SCALE GENOMIC DNA]</scope>
    <source>
        <strain evidence="2">DSM 22002</strain>
    </source>
</reference>
<proteinExistence type="predicted"/>